<dbReference type="PANTHER" id="PTHR43080">
    <property type="entry name" value="CBS DOMAIN-CONTAINING PROTEIN CBSX3, MITOCHONDRIAL"/>
    <property type="match status" value="1"/>
</dbReference>
<gene>
    <name evidence="4" type="ORF">GCM10022236_43250</name>
</gene>
<sequence>MHIRDILTNKGFDVIVIDPSATVTDLVAILREHNLGAVVVSGNGRSVDGIVTERDVVRRLADGPDFLSEPVSSIMTAVVHTCTLDDSVQSLMQTMTNARIRHIPVVDDDNQLGGIVSIGDVVKSHISEVEFERDQLEGYVHG</sequence>
<proteinExistence type="predicted"/>
<protein>
    <submittedName>
        <fullName evidence="4">CBS domain-containing protein</fullName>
    </submittedName>
</protein>
<dbReference type="InterPro" id="IPR000644">
    <property type="entry name" value="CBS_dom"/>
</dbReference>
<dbReference type="SUPFAM" id="SSF54631">
    <property type="entry name" value="CBS-domain pair"/>
    <property type="match status" value="1"/>
</dbReference>
<name>A0ABP7AM26_9ACTN</name>
<dbReference type="Pfam" id="PF00571">
    <property type="entry name" value="CBS"/>
    <property type="match status" value="2"/>
</dbReference>
<dbReference type="SMART" id="SM00116">
    <property type="entry name" value="CBS"/>
    <property type="match status" value="2"/>
</dbReference>
<reference evidence="5" key="1">
    <citation type="journal article" date="2019" name="Int. J. Syst. Evol. Microbiol.">
        <title>The Global Catalogue of Microorganisms (GCM) 10K type strain sequencing project: providing services to taxonomists for standard genome sequencing and annotation.</title>
        <authorList>
            <consortium name="The Broad Institute Genomics Platform"/>
            <consortium name="The Broad Institute Genome Sequencing Center for Infectious Disease"/>
            <person name="Wu L."/>
            <person name="Ma J."/>
        </authorList>
    </citation>
    <scope>NUCLEOTIDE SEQUENCE [LARGE SCALE GENOMIC DNA]</scope>
    <source>
        <strain evidence="5">JCM 16929</strain>
    </source>
</reference>
<dbReference type="InterPro" id="IPR051257">
    <property type="entry name" value="Diverse_CBS-Domain"/>
</dbReference>
<feature type="domain" description="CBS" evidence="3">
    <location>
        <begin position="8"/>
        <end position="66"/>
    </location>
</feature>
<dbReference type="Proteomes" id="UP001501490">
    <property type="component" value="Unassembled WGS sequence"/>
</dbReference>
<dbReference type="RefSeq" id="WP_344808486.1">
    <property type="nucleotide sequence ID" value="NZ_BAABAB010000039.1"/>
</dbReference>
<keyword evidence="1 2" id="KW-0129">CBS domain</keyword>
<dbReference type="CDD" id="cd04623">
    <property type="entry name" value="CBS_pair_bac_euk"/>
    <property type="match status" value="1"/>
</dbReference>
<evidence type="ECO:0000256" key="1">
    <source>
        <dbReference type="ARBA" id="ARBA00023122"/>
    </source>
</evidence>
<feature type="domain" description="CBS" evidence="3">
    <location>
        <begin position="75"/>
        <end position="131"/>
    </location>
</feature>
<dbReference type="PANTHER" id="PTHR43080:SF2">
    <property type="entry name" value="CBS DOMAIN-CONTAINING PROTEIN"/>
    <property type="match status" value="1"/>
</dbReference>
<keyword evidence="5" id="KW-1185">Reference proteome</keyword>
<evidence type="ECO:0000256" key="2">
    <source>
        <dbReference type="PROSITE-ProRule" id="PRU00703"/>
    </source>
</evidence>
<evidence type="ECO:0000313" key="5">
    <source>
        <dbReference type="Proteomes" id="UP001501490"/>
    </source>
</evidence>
<dbReference type="Gene3D" id="3.10.580.10">
    <property type="entry name" value="CBS-domain"/>
    <property type="match status" value="1"/>
</dbReference>
<dbReference type="InterPro" id="IPR046342">
    <property type="entry name" value="CBS_dom_sf"/>
</dbReference>
<dbReference type="InterPro" id="IPR044725">
    <property type="entry name" value="CBSX3_CBS_dom"/>
</dbReference>
<evidence type="ECO:0000313" key="4">
    <source>
        <dbReference type="EMBL" id="GAA3635977.1"/>
    </source>
</evidence>
<dbReference type="EMBL" id="BAABAB010000039">
    <property type="protein sequence ID" value="GAA3635977.1"/>
    <property type="molecule type" value="Genomic_DNA"/>
</dbReference>
<accession>A0ABP7AM26</accession>
<organism evidence="4 5">
    <name type="scientific">Microlunatus ginsengisoli</name>
    <dbReference type="NCBI Taxonomy" id="363863"/>
    <lineage>
        <taxon>Bacteria</taxon>
        <taxon>Bacillati</taxon>
        <taxon>Actinomycetota</taxon>
        <taxon>Actinomycetes</taxon>
        <taxon>Propionibacteriales</taxon>
        <taxon>Propionibacteriaceae</taxon>
        <taxon>Microlunatus</taxon>
    </lineage>
</organism>
<comment type="caution">
    <text evidence="4">The sequence shown here is derived from an EMBL/GenBank/DDBJ whole genome shotgun (WGS) entry which is preliminary data.</text>
</comment>
<evidence type="ECO:0000259" key="3">
    <source>
        <dbReference type="PROSITE" id="PS51371"/>
    </source>
</evidence>
<dbReference type="PROSITE" id="PS51371">
    <property type="entry name" value="CBS"/>
    <property type="match status" value="2"/>
</dbReference>